<protein>
    <submittedName>
        <fullName evidence="2">Uncharacterized protein LOC108667904</fullName>
    </submittedName>
</protein>
<keyword evidence="1" id="KW-1185">Reference proteome</keyword>
<organism evidence="1 2">
    <name type="scientific">Hyalella azteca</name>
    <name type="common">Amphipod</name>
    <dbReference type="NCBI Taxonomy" id="294128"/>
    <lineage>
        <taxon>Eukaryota</taxon>
        <taxon>Metazoa</taxon>
        <taxon>Ecdysozoa</taxon>
        <taxon>Arthropoda</taxon>
        <taxon>Crustacea</taxon>
        <taxon>Multicrustacea</taxon>
        <taxon>Malacostraca</taxon>
        <taxon>Eumalacostraca</taxon>
        <taxon>Peracarida</taxon>
        <taxon>Amphipoda</taxon>
        <taxon>Senticaudata</taxon>
        <taxon>Talitrida</taxon>
        <taxon>Talitroidea</taxon>
        <taxon>Hyalellidae</taxon>
        <taxon>Hyalella</taxon>
    </lineage>
</organism>
<evidence type="ECO:0000313" key="1">
    <source>
        <dbReference type="Proteomes" id="UP000694843"/>
    </source>
</evidence>
<dbReference type="GeneID" id="108667904"/>
<dbReference type="KEGG" id="hazt:108667904"/>
<reference evidence="2" key="1">
    <citation type="submission" date="2025-08" db="UniProtKB">
        <authorList>
            <consortium name="RefSeq"/>
        </authorList>
    </citation>
    <scope>IDENTIFICATION</scope>
    <source>
        <tissue evidence="2">Whole organism</tissue>
    </source>
</reference>
<sequence>MSTHIGSNSLETFDSDLLSSLKMFDSDGQTSSTPLDEHMHQAQDIDCAEKDRAASCSTVVEEETTAAGMLFVGAHSATEAATTETSTEAQQDSPVVEEMIVGDEFGGRGSDCVEQNGGSIKERYTDVWFNI</sequence>
<accession>A0A8B7NA83</accession>
<dbReference type="Proteomes" id="UP000694843">
    <property type="component" value="Unplaced"/>
</dbReference>
<name>A0A8B7NA83_HYAAZ</name>
<dbReference type="AlphaFoldDB" id="A0A8B7NA83"/>
<dbReference type="RefSeq" id="XP_018010494.2">
    <property type="nucleotide sequence ID" value="XM_018155005.2"/>
</dbReference>
<evidence type="ECO:0000313" key="2">
    <source>
        <dbReference type="RefSeq" id="XP_018010494.2"/>
    </source>
</evidence>
<proteinExistence type="predicted"/>
<gene>
    <name evidence="2" type="primary">LOC108667904</name>
</gene>